<proteinExistence type="predicted"/>
<evidence type="ECO:0000313" key="2">
    <source>
        <dbReference type="EMBL" id="GBN20694.1"/>
    </source>
</evidence>
<feature type="region of interest" description="Disordered" evidence="1">
    <location>
        <begin position="79"/>
        <end position="105"/>
    </location>
</feature>
<dbReference type="AlphaFoldDB" id="A0A4Y2M2A1"/>
<gene>
    <name evidence="2" type="ORF">AVEN_31921_1</name>
</gene>
<comment type="caution">
    <text evidence="2">The sequence shown here is derived from an EMBL/GenBank/DDBJ whole genome shotgun (WGS) entry which is preliminary data.</text>
</comment>
<evidence type="ECO:0000313" key="3">
    <source>
        <dbReference type="Proteomes" id="UP000499080"/>
    </source>
</evidence>
<name>A0A4Y2M2A1_ARAVE</name>
<evidence type="ECO:0000256" key="1">
    <source>
        <dbReference type="SAM" id="MobiDB-lite"/>
    </source>
</evidence>
<dbReference type="EMBL" id="BGPR01006648">
    <property type="protein sequence ID" value="GBN20694.1"/>
    <property type="molecule type" value="Genomic_DNA"/>
</dbReference>
<sequence length="105" mass="11414">MPQEDITRGRMTHTHRKQERLLVLSPYDLHGSSPMLVADVPCPFPAPSIVGSVRALAPPLQASARPKFSVLQARIHGKSPGNRISSLEPSAAEAKTLPLDHHVLQ</sequence>
<reference evidence="2 3" key="1">
    <citation type="journal article" date="2019" name="Sci. Rep.">
        <title>Orb-weaving spider Araneus ventricosus genome elucidates the spidroin gene catalogue.</title>
        <authorList>
            <person name="Kono N."/>
            <person name="Nakamura H."/>
            <person name="Ohtoshi R."/>
            <person name="Moran D.A.P."/>
            <person name="Shinohara A."/>
            <person name="Yoshida Y."/>
            <person name="Fujiwara M."/>
            <person name="Mori M."/>
            <person name="Tomita M."/>
            <person name="Arakawa K."/>
        </authorList>
    </citation>
    <scope>NUCLEOTIDE SEQUENCE [LARGE SCALE GENOMIC DNA]</scope>
</reference>
<organism evidence="2 3">
    <name type="scientific">Araneus ventricosus</name>
    <name type="common">Orbweaver spider</name>
    <name type="synonym">Epeira ventricosa</name>
    <dbReference type="NCBI Taxonomy" id="182803"/>
    <lineage>
        <taxon>Eukaryota</taxon>
        <taxon>Metazoa</taxon>
        <taxon>Ecdysozoa</taxon>
        <taxon>Arthropoda</taxon>
        <taxon>Chelicerata</taxon>
        <taxon>Arachnida</taxon>
        <taxon>Araneae</taxon>
        <taxon>Araneomorphae</taxon>
        <taxon>Entelegynae</taxon>
        <taxon>Araneoidea</taxon>
        <taxon>Araneidae</taxon>
        <taxon>Araneus</taxon>
    </lineage>
</organism>
<dbReference type="Proteomes" id="UP000499080">
    <property type="component" value="Unassembled WGS sequence"/>
</dbReference>
<keyword evidence="3" id="KW-1185">Reference proteome</keyword>
<protein>
    <submittedName>
        <fullName evidence="2">Uncharacterized protein</fullName>
    </submittedName>
</protein>
<accession>A0A4Y2M2A1</accession>